<feature type="signal peptide" evidence="21">
    <location>
        <begin position="1"/>
        <end position="34"/>
    </location>
</feature>
<evidence type="ECO:0000259" key="22">
    <source>
        <dbReference type="Pfam" id="PF01007"/>
    </source>
</evidence>
<accession>A0A8C8HU64</accession>
<evidence type="ECO:0000256" key="17">
    <source>
        <dbReference type="ARBA" id="ARBA00080033"/>
    </source>
</evidence>
<dbReference type="GO" id="GO:0005242">
    <property type="term" value="F:inward rectifier potassium channel activity"/>
    <property type="evidence" value="ECO:0007669"/>
    <property type="project" value="InterPro"/>
</dbReference>
<dbReference type="Pfam" id="PF01007">
    <property type="entry name" value="IRK"/>
    <property type="match status" value="1"/>
</dbReference>
<keyword evidence="8 19" id="KW-0851">Voltage-gated channel</keyword>
<dbReference type="GO" id="GO:0007399">
    <property type="term" value="P:nervous system development"/>
    <property type="evidence" value="ECO:0007669"/>
    <property type="project" value="UniProtKB-ARBA"/>
</dbReference>
<keyword evidence="11 19" id="KW-0406">Ion transport</keyword>
<feature type="domain" description="Inward rectifier potassium channel C-terminal" evidence="23">
    <location>
        <begin position="336"/>
        <end position="485"/>
    </location>
</feature>
<evidence type="ECO:0000256" key="15">
    <source>
        <dbReference type="ARBA" id="ARBA00053687"/>
    </source>
</evidence>
<keyword evidence="9 19" id="KW-0630">Potassium</keyword>
<evidence type="ECO:0000256" key="18">
    <source>
        <dbReference type="ARBA" id="ARBA00080232"/>
    </source>
</evidence>
<keyword evidence="10 20" id="KW-1133">Transmembrane helix</keyword>
<dbReference type="Gene3D" id="1.10.287.70">
    <property type="match status" value="1"/>
</dbReference>
<dbReference type="FunFam" id="2.60.40.1400:FF:000004">
    <property type="entry name" value="inward rectifier potassium channel 13 isoform X1"/>
    <property type="match status" value="1"/>
</dbReference>
<feature type="transmembrane region" description="Helical" evidence="20">
    <location>
        <begin position="220"/>
        <end position="243"/>
    </location>
</feature>
<evidence type="ECO:0000256" key="8">
    <source>
        <dbReference type="ARBA" id="ARBA00022882"/>
    </source>
</evidence>
<dbReference type="GO" id="GO:0034702">
    <property type="term" value="C:monoatomic ion channel complex"/>
    <property type="evidence" value="ECO:0007669"/>
    <property type="project" value="UniProtKB-KW"/>
</dbReference>
<evidence type="ECO:0000256" key="20">
    <source>
        <dbReference type="SAM" id="Phobius"/>
    </source>
</evidence>
<evidence type="ECO:0000259" key="23">
    <source>
        <dbReference type="Pfam" id="PF17655"/>
    </source>
</evidence>
<dbReference type="AlphaFoldDB" id="A0A8C8HU64"/>
<feature type="transmembrane region" description="Helical" evidence="20">
    <location>
        <begin position="300"/>
        <end position="324"/>
    </location>
</feature>
<dbReference type="InterPro" id="IPR014756">
    <property type="entry name" value="Ig_E-set"/>
</dbReference>
<proteinExistence type="inferred from homology"/>
<dbReference type="FunFam" id="1.10.287.70:FF:000081">
    <property type="entry name" value="inward rectifier potassium channel 13 isoform X1"/>
    <property type="match status" value="1"/>
</dbReference>
<feature type="domain" description="Potassium channel inwardly rectifying transmembrane" evidence="22">
    <location>
        <begin position="203"/>
        <end position="329"/>
    </location>
</feature>
<dbReference type="GO" id="GO:0005886">
    <property type="term" value="C:plasma membrane"/>
    <property type="evidence" value="ECO:0007669"/>
    <property type="project" value="UniProtKB-SubCell"/>
</dbReference>
<keyword evidence="5 19" id="KW-0633">Potassium transport</keyword>
<keyword evidence="21" id="KW-0732">Signal</keyword>
<protein>
    <recommendedName>
        <fullName evidence="16">Inward rectifier potassium channel 13</fullName>
    </recommendedName>
    <alternativeName>
        <fullName evidence="18">Inward rectifier K(+) channel Kir7.1</fullName>
    </alternativeName>
    <alternativeName>
        <fullName evidence="17">Potassium channel, inwardly rectifying subfamily J member 13</fullName>
    </alternativeName>
</protein>
<evidence type="ECO:0000256" key="14">
    <source>
        <dbReference type="ARBA" id="ARBA00034430"/>
    </source>
</evidence>
<comment type="function">
    <text evidence="15">Inward rectifier potassium channels are characterized by a greater tendency to allow potassium to flow into the cell rather than out of it. Their voltage dependence is regulated by the concentration of extracellular potassium; as external potassium is raised, the voltage range of the channel opening shifts to more positive voltages. The inward rectification is mainly due to the blockage of outward current by internal magnesium. KCNJ13 has a very low single channel conductance, low sensitivity to block by external barium and cesium, and no dependence of its inward rectification properties on the internal blocking particle magnesium.</text>
</comment>
<evidence type="ECO:0000256" key="19">
    <source>
        <dbReference type="RuleBase" id="RU003822"/>
    </source>
</evidence>
<dbReference type="InterPro" id="IPR013518">
    <property type="entry name" value="K_chnl_inward-rec_Kir_cyto"/>
</dbReference>
<dbReference type="Ensembl" id="ENSOTST00005076035.2">
    <property type="protein sequence ID" value="ENSOTSP00005070031.2"/>
    <property type="gene ID" value="ENSOTSG00005033259.2"/>
</dbReference>
<reference evidence="24" key="2">
    <citation type="submission" date="2025-09" db="UniProtKB">
        <authorList>
            <consortium name="Ensembl"/>
        </authorList>
    </citation>
    <scope>IDENTIFICATION</scope>
</reference>
<dbReference type="GO" id="GO:1990573">
    <property type="term" value="P:potassium ion import across plasma membrane"/>
    <property type="evidence" value="ECO:0007669"/>
    <property type="project" value="TreeGrafter"/>
</dbReference>
<evidence type="ECO:0000256" key="9">
    <source>
        <dbReference type="ARBA" id="ARBA00022958"/>
    </source>
</evidence>
<keyword evidence="13 19" id="KW-0407">Ion channel</keyword>
<dbReference type="InterPro" id="IPR040445">
    <property type="entry name" value="Kir_TM"/>
</dbReference>
<comment type="subcellular location">
    <subcellularLocation>
        <location evidence="2">Cell membrane</location>
    </subcellularLocation>
    <subcellularLocation>
        <location evidence="1 19">Membrane</location>
        <topology evidence="1 19">Multi-pass membrane protein</topology>
    </subcellularLocation>
</comment>
<sequence>MLGSGARCARLRSLTRRPLRFPLFLSRFFFLVAACDPLGYTDRKSRALGSVRLPRRRVPGVTLSFPSFTLGIPRDLPPIFSSHGFGGFPAPGLASCPPSDQRSGEKGTIRRVIAGPGAILRYLHPDLPTRLPSTPHLPVTMTTKTTNVLDGNKVSSSPLLLSTSSPSYLSCQRLVTKDGHCALRSSPPSPGLWPSWASASAWLLALQDLWGAVVCLRWRWVLLAFCTSFVAHWLLFACLWYLLAHLNGDLAVEDHDAPPEGHVVCVKYITSFTAAFSFSLETQLTIGYGTMFPSGDCPSAIALLAVQMLLGLMLEAFITGAFVAKIARPQKRAGAIQFSPQAVVGQHQGQPCLLFRATNLLRRPLVDVEVSAVLYEQRDDQVLHQTNLDFQLDRLGPRPCPFFIFPLTFYHVLDRHSPLYPALREGSASHFELVVFLSASQEGTGDACQKRTSYLRQEIQFERRFVPAVGLDKQGRYQVSSQHFGIAHCNEPLDKECVVQINGDGSDRME</sequence>
<evidence type="ECO:0000256" key="16">
    <source>
        <dbReference type="ARBA" id="ARBA00067901"/>
    </source>
</evidence>
<evidence type="ECO:0000256" key="4">
    <source>
        <dbReference type="ARBA" id="ARBA00022475"/>
    </source>
</evidence>
<evidence type="ECO:0000256" key="1">
    <source>
        <dbReference type="ARBA" id="ARBA00004141"/>
    </source>
</evidence>
<evidence type="ECO:0000313" key="25">
    <source>
        <dbReference type="Proteomes" id="UP000694402"/>
    </source>
</evidence>
<keyword evidence="12 20" id="KW-0472">Membrane</keyword>
<evidence type="ECO:0000256" key="3">
    <source>
        <dbReference type="ARBA" id="ARBA00022448"/>
    </source>
</evidence>
<dbReference type="SUPFAM" id="SSF81296">
    <property type="entry name" value="E set domains"/>
    <property type="match status" value="1"/>
</dbReference>
<keyword evidence="6" id="KW-0597">Phosphoprotein</keyword>
<evidence type="ECO:0000256" key="11">
    <source>
        <dbReference type="ARBA" id="ARBA00023065"/>
    </source>
</evidence>
<evidence type="ECO:0000256" key="7">
    <source>
        <dbReference type="ARBA" id="ARBA00022692"/>
    </source>
</evidence>
<keyword evidence="4" id="KW-1003">Cell membrane</keyword>
<dbReference type="PANTHER" id="PTHR11767:SF3">
    <property type="entry name" value="INWARD RECTIFIER POTASSIUM CHANNEL 13"/>
    <property type="match status" value="1"/>
</dbReference>
<keyword evidence="3 19" id="KW-0813">Transport</keyword>
<dbReference type="InterPro" id="IPR041647">
    <property type="entry name" value="IRK_C"/>
</dbReference>
<dbReference type="Proteomes" id="UP000694402">
    <property type="component" value="Unassembled WGS sequence"/>
</dbReference>
<dbReference type="Pfam" id="PF17655">
    <property type="entry name" value="IRK_C"/>
    <property type="match status" value="1"/>
</dbReference>
<dbReference type="Gene3D" id="2.60.40.1400">
    <property type="entry name" value="G protein-activated inward rectifier potassium channel 1"/>
    <property type="match status" value="1"/>
</dbReference>
<evidence type="ECO:0000256" key="10">
    <source>
        <dbReference type="ARBA" id="ARBA00022989"/>
    </source>
</evidence>
<feature type="chain" id="PRO_5044292851" description="Inward rectifier potassium channel 13" evidence="21">
    <location>
        <begin position="35"/>
        <end position="510"/>
    </location>
</feature>
<evidence type="ECO:0000256" key="5">
    <source>
        <dbReference type="ARBA" id="ARBA00022538"/>
    </source>
</evidence>
<dbReference type="PANTHER" id="PTHR11767">
    <property type="entry name" value="INWARD RECTIFIER POTASSIUM CHANNEL"/>
    <property type="match status" value="1"/>
</dbReference>
<dbReference type="SUPFAM" id="SSF81324">
    <property type="entry name" value="Voltage-gated potassium channels"/>
    <property type="match status" value="1"/>
</dbReference>
<keyword evidence="7 19" id="KW-0812">Transmembrane</keyword>
<dbReference type="GO" id="GO:0034765">
    <property type="term" value="P:regulation of monoatomic ion transmembrane transport"/>
    <property type="evidence" value="ECO:0007669"/>
    <property type="project" value="TreeGrafter"/>
</dbReference>
<evidence type="ECO:0000256" key="2">
    <source>
        <dbReference type="ARBA" id="ARBA00004236"/>
    </source>
</evidence>
<dbReference type="PRINTS" id="PR01320">
    <property type="entry name" value="KIRCHANNEL"/>
</dbReference>
<dbReference type="GeneTree" id="ENSGT01140000282491"/>
<evidence type="ECO:0000313" key="24">
    <source>
        <dbReference type="Ensembl" id="ENSOTSP00005070031.2"/>
    </source>
</evidence>
<gene>
    <name evidence="24" type="primary">LOC112267614</name>
</gene>
<keyword evidence="25" id="KW-1185">Reference proteome</keyword>
<reference evidence="24" key="1">
    <citation type="submission" date="2025-08" db="UniProtKB">
        <authorList>
            <consortium name="Ensembl"/>
        </authorList>
    </citation>
    <scope>IDENTIFICATION</scope>
</reference>
<evidence type="ECO:0000256" key="6">
    <source>
        <dbReference type="ARBA" id="ARBA00022553"/>
    </source>
</evidence>
<comment type="catalytic activity">
    <reaction evidence="14">
        <text>K(+)(in) = K(+)(out)</text>
        <dbReference type="Rhea" id="RHEA:29463"/>
        <dbReference type="ChEBI" id="CHEBI:29103"/>
    </reaction>
</comment>
<evidence type="ECO:0000256" key="21">
    <source>
        <dbReference type="SAM" id="SignalP"/>
    </source>
</evidence>
<evidence type="ECO:0000256" key="12">
    <source>
        <dbReference type="ARBA" id="ARBA00023136"/>
    </source>
</evidence>
<comment type="similarity">
    <text evidence="19">Belongs to the inward rectifier-type potassium channel (TC 1.A.2.1) family.</text>
</comment>
<name>A0A8C8HU64_ONCTS</name>
<dbReference type="InterPro" id="IPR016449">
    <property type="entry name" value="K_chnl_inward-rec_Kir"/>
</dbReference>
<organism evidence="24 25">
    <name type="scientific">Oncorhynchus tshawytscha</name>
    <name type="common">Chinook salmon</name>
    <name type="synonym">Salmo tshawytscha</name>
    <dbReference type="NCBI Taxonomy" id="74940"/>
    <lineage>
        <taxon>Eukaryota</taxon>
        <taxon>Metazoa</taxon>
        <taxon>Chordata</taxon>
        <taxon>Craniata</taxon>
        <taxon>Vertebrata</taxon>
        <taxon>Euteleostomi</taxon>
        <taxon>Actinopterygii</taxon>
        <taxon>Neopterygii</taxon>
        <taxon>Teleostei</taxon>
        <taxon>Protacanthopterygii</taxon>
        <taxon>Salmoniformes</taxon>
        <taxon>Salmonidae</taxon>
        <taxon>Salmoninae</taxon>
        <taxon>Oncorhynchus</taxon>
    </lineage>
</organism>
<evidence type="ECO:0000256" key="13">
    <source>
        <dbReference type="ARBA" id="ARBA00023303"/>
    </source>
</evidence>